<organism evidence="3 4">
    <name type="scientific">Terfezia boudieri ATCC MYA-4762</name>
    <dbReference type="NCBI Taxonomy" id="1051890"/>
    <lineage>
        <taxon>Eukaryota</taxon>
        <taxon>Fungi</taxon>
        <taxon>Dikarya</taxon>
        <taxon>Ascomycota</taxon>
        <taxon>Pezizomycotina</taxon>
        <taxon>Pezizomycetes</taxon>
        <taxon>Pezizales</taxon>
        <taxon>Pezizaceae</taxon>
        <taxon>Terfezia</taxon>
    </lineage>
</organism>
<feature type="compositionally biased region" description="Polar residues" evidence="2">
    <location>
        <begin position="546"/>
        <end position="555"/>
    </location>
</feature>
<keyword evidence="4" id="KW-1185">Reference proteome</keyword>
<dbReference type="PANTHER" id="PTHR48125">
    <property type="entry name" value="LP07818P1"/>
    <property type="match status" value="1"/>
</dbReference>
<feature type="region of interest" description="Disordered" evidence="2">
    <location>
        <begin position="1"/>
        <end position="25"/>
    </location>
</feature>
<sequence length="555" mass="60002">MELPDQRTAGAADAGDGNPIRTSSEPAAVVVGTEADSKEQDAAILEDIDIDALLANMDAELPLDEDWVRRIIEGGLEVGLENNNVTEDSMERNGGLGGVGTEHTAQEMDEGGEYDELFDDDAPDRSPTTPPSSIPHVPQVEPPAPQATPPSQTEPSACMSEFDLSTLDLPTVMSNITTLKSAIIANHVLLTRFLHLQSAYRTLSTTLTKERHILAQAESAIASMREEAGSVSHDSPLLQFQIKQLKDEILRERATRTQYEATIVEYQENIQGMRTEIEKLRKEKAKLELGEKRAQETLKEGDTLRGKVVGLMSENKSLTKRVEELGEQEVVRQSKALEEEIMKLREKVVQLEGNNIRLKAGRSILTGGDGNTGADIQPSAVQQTSTTRTFAIADSLLNPPRPSPKKPQRIRAATSSSSEAAAPQAQNTDPIDISEDEATNQANDDHEVVFVGANNISATLESFQIVSPSMESQRLPQLQPQPSQQQQQQQRLPPPPLPLQQSQPAQTPPPPPPPLQSGCQSTGASIASTTEIPLSEGSGLIMREPSSPSSSPTGA</sequence>
<dbReference type="AlphaFoldDB" id="A0A3N4M6C1"/>
<feature type="region of interest" description="Disordered" evidence="2">
    <location>
        <begin position="469"/>
        <end position="555"/>
    </location>
</feature>
<evidence type="ECO:0000313" key="3">
    <source>
        <dbReference type="EMBL" id="RPB28542.1"/>
    </source>
</evidence>
<dbReference type="Gene3D" id="1.10.287.1490">
    <property type="match status" value="1"/>
</dbReference>
<accession>A0A3N4M6C1</accession>
<feature type="compositionally biased region" description="Pro residues" evidence="2">
    <location>
        <begin position="506"/>
        <end position="515"/>
    </location>
</feature>
<feature type="region of interest" description="Disordered" evidence="2">
    <location>
        <begin position="367"/>
        <end position="386"/>
    </location>
</feature>
<dbReference type="PANTHER" id="PTHR48125:SF10">
    <property type="entry name" value="OS12G0136300 PROTEIN"/>
    <property type="match status" value="1"/>
</dbReference>
<gene>
    <name evidence="3" type="ORF">L211DRAFT_392599</name>
</gene>
<reference evidence="3 4" key="1">
    <citation type="journal article" date="2018" name="Nat. Ecol. Evol.">
        <title>Pezizomycetes genomes reveal the molecular basis of ectomycorrhizal truffle lifestyle.</title>
        <authorList>
            <person name="Murat C."/>
            <person name="Payen T."/>
            <person name="Noel B."/>
            <person name="Kuo A."/>
            <person name="Morin E."/>
            <person name="Chen J."/>
            <person name="Kohler A."/>
            <person name="Krizsan K."/>
            <person name="Balestrini R."/>
            <person name="Da Silva C."/>
            <person name="Montanini B."/>
            <person name="Hainaut M."/>
            <person name="Levati E."/>
            <person name="Barry K.W."/>
            <person name="Belfiori B."/>
            <person name="Cichocki N."/>
            <person name="Clum A."/>
            <person name="Dockter R.B."/>
            <person name="Fauchery L."/>
            <person name="Guy J."/>
            <person name="Iotti M."/>
            <person name="Le Tacon F."/>
            <person name="Lindquist E.A."/>
            <person name="Lipzen A."/>
            <person name="Malagnac F."/>
            <person name="Mello A."/>
            <person name="Molinier V."/>
            <person name="Miyauchi S."/>
            <person name="Poulain J."/>
            <person name="Riccioni C."/>
            <person name="Rubini A."/>
            <person name="Sitrit Y."/>
            <person name="Splivallo R."/>
            <person name="Traeger S."/>
            <person name="Wang M."/>
            <person name="Zifcakova L."/>
            <person name="Wipf D."/>
            <person name="Zambonelli A."/>
            <person name="Paolocci F."/>
            <person name="Nowrousian M."/>
            <person name="Ottonello S."/>
            <person name="Baldrian P."/>
            <person name="Spatafora J.W."/>
            <person name="Henrissat B."/>
            <person name="Nagy L.G."/>
            <person name="Aury J.M."/>
            <person name="Wincker P."/>
            <person name="Grigoriev I.V."/>
            <person name="Bonfante P."/>
            <person name="Martin F.M."/>
        </authorList>
    </citation>
    <scope>NUCLEOTIDE SEQUENCE [LARGE SCALE GENOMIC DNA]</scope>
    <source>
        <strain evidence="3 4">ATCC MYA-4762</strain>
    </source>
</reference>
<proteinExistence type="predicted"/>
<protein>
    <submittedName>
        <fullName evidence="3">Uncharacterized protein</fullName>
    </submittedName>
</protein>
<dbReference type="OrthoDB" id="5409157at2759"/>
<dbReference type="Proteomes" id="UP000267821">
    <property type="component" value="Unassembled WGS sequence"/>
</dbReference>
<dbReference type="InParanoid" id="A0A3N4M6C1"/>
<feature type="coiled-coil region" evidence="1">
    <location>
        <begin position="207"/>
        <end position="354"/>
    </location>
</feature>
<feature type="compositionally biased region" description="Polar residues" evidence="2">
    <location>
        <begin position="518"/>
        <end position="532"/>
    </location>
</feature>
<feature type="compositionally biased region" description="Low complexity" evidence="2">
    <location>
        <begin position="412"/>
        <end position="425"/>
    </location>
</feature>
<name>A0A3N4M6C1_9PEZI</name>
<evidence type="ECO:0000313" key="4">
    <source>
        <dbReference type="Proteomes" id="UP000267821"/>
    </source>
</evidence>
<feature type="compositionally biased region" description="Low complexity" evidence="2">
    <location>
        <begin position="472"/>
        <end position="491"/>
    </location>
</feature>
<feature type="region of interest" description="Disordered" evidence="2">
    <location>
        <begin position="83"/>
        <end position="157"/>
    </location>
</feature>
<feature type="compositionally biased region" description="Acidic residues" evidence="2">
    <location>
        <begin position="107"/>
        <end position="122"/>
    </location>
</feature>
<evidence type="ECO:0000256" key="2">
    <source>
        <dbReference type="SAM" id="MobiDB-lite"/>
    </source>
</evidence>
<evidence type="ECO:0000256" key="1">
    <source>
        <dbReference type="SAM" id="Coils"/>
    </source>
</evidence>
<keyword evidence="1" id="KW-0175">Coiled coil</keyword>
<dbReference type="EMBL" id="ML121529">
    <property type="protein sequence ID" value="RPB28542.1"/>
    <property type="molecule type" value="Genomic_DNA"/>
</dbReference>
<feature type="region of interest" description="Disordered" evidence="2">
    <location>
        <begin position="394"/>
        <end position="430"/>
    </location>
</feature>